<feature type="compositionally biased region" description="Basic and acidic residues" evidence="1">
    <location>
        <begin position="19"/>
        <end position="38"/>
    </location>
</feature>
<feature type="region of interest" description="Disordered" evidence="1">
    <location>
        <begin position="1"/>
        <end position="38"/>
    </location>
</feature>
<proteinExistence type="predicted"/>
<reference evidence="2" key="1">
    <citation type="submission" date="2022-10" db="EMBL/GenBank/DDBJ databases">
        <title>Puccinia triticina Genome sequencing and assembly.</title>
        <authorList>
            <person name="Li C."/>
        </authorList>
    </citation>
    <scope>NUCLEOTIDE SEQUENCE</scope>
    <source>
        <strain evidence="2">Pt15</strain>
    </source>
</reference>
<feature type="compositionally biased region" description="Polar residues" evidence="1">
    <location>
        <begin position="1"/>
        <end position="16"/>
    </location>
</feature>
<evidence type="ECO:0000313" key="2">
    <source>
        <dbReference type="EMBL" id="WAQ88531.1"/>
    </source>
</evidence>
<protein>
    <submittedName>
        <fullName evidence="2">Uncharacterized protein</fullName>
    </submittedName>
</protein>
<dbReference type="Proteomes" id="UP001164743">
    <property type="component" value="Chromosome 9A"/>
</dbReference>
<organism evidence="2 3">
    <name type="scientific">Puccinia triticina</name>
    <dbReference type="NCBI Taxonomy" id="208348"/>
    <lineage>
        <taxon>Eukaryota</taxon>
        <taxon>Fungi</taxon>
        <taxon>Dikarya</taxon>
        <taxon>Basidiomycota</taxon>
        <taxon>Pucciniomycotina</taxon>
        <taxon>Pucciniomycetes</taxon>
        <taxon>Pucciniales</taxon>
        <taxon>Pucciniaceae</taxon>
        <taxon>Puccinia</taxon>
    </lineage>
</organism>
<sequence>MTKSLKNASAKEQSTPKALGKDSTKSLQKENTDKDSDTLKAIQICKNLQALNMTPKEFIIPAMSQPYTWLNAFEINSNTKLKAKVGGPSSFRKK</sequence>
<dbReference type="RefSeq" id="XP_053024086.1">
    <property type="nucleotide sequence ID" value="XM_053172890.1"/>
</dbReference>
<gene>
    <name evidence="2" type="ORF">PtA15_9A658</name>
</gene>
<evidence type="ECO:0000256" key="1">
    <source>
        <dbReference type="SAM" id="MobiDB-lite"/>
    </source>
</evidence>
<dbReference type="GeneID" id="77813785"/>
<accession>A0ABY7CTF3</accession>
<keyword evidence="3" id="KW-1185">Reference proteome</keyword>
<dbReference type="EMBL" id="CP110429">
    <property type="protein sequence ID" value="WAQ88531.1"/>
    <property type="molecule type" value="Genomic_DNA"/>
</dbReference>
<evidence type="ECO:0000313" key="3">
    <source>
        <dbReference type="Proteomes" id="UP001164743"/>
    </source>
</evidence>
<name>A0ABY7CTF3_9BASI</name>